<protein>
    <submittedName>
        <fullName evidence="2">Uncharacterized protein</fullName>
    </submittedName>
</protein>
<keyword evidence="3" id="KW-1185">Reference proteome</keyword>
<feature type="region of interest" description="Disordered" evidence="1">
    <location>
        <begin position="1"/>
        <end position="22"/>
    </location>
</feature>
<evidence type="ECO:0000256" key="1">
    <source>
        <dbReference type="SAM" id="MobiDB-lite"/>
    </source>
</evidence>
<dbReference type="RefSeq" id="WP_172112595.1">
    <property type="nucleotide sequence ID" value="NZ_JABFDN010000007.1"/>
</dbReference>
<evidence type="ECO:0000313" key="2">
    <source>
        <dbReference type="EMBL" id="NPU67511.1"/>
    </source>
</evidence>
<proteinExistence type="predicted"/>
<evidence type="ECO:0000313" key="3">
    <source>
        <dbReference type="Proteomes" id="UP000886476"/>
    </source>
</evidence>
<organism evidence="2 3">
    <name type="scientific">Bradyrhizobium aeschynomenes</name>
    <dbReference type="NCBI Taxonomy" id="2734909"/>
    <lineage>
        <taxon>Bacteria</taxon>
        <taxon>Pseudomonadati</taxon>
        <taxon>Pseudomonadota</taxon>
        <taxon>Alphaproteobacteria</taxon>
        <taxon>Hyphomicrobiales</taxon>
        <taxon>Nitrobacteraceae</taxon>
        <taxon>Bradyrhizobium</taxon>
    </lineage>
</organism>
<dbReference type="Proteomes" id="UP000886476">
    <property type="component" value="Unassembled WGS sequence"/>
</dbReference>
<accession>A0ABX2CH44</accession>
<name>A0ABX2CH44_9BRAD</name>
<reference evidence="2" key="1">
    <citation type="submission" date="2020-05" db="EMBL/GenBank/DDBJ databases">
        <title>Nod-independent and nitrogen-fixing Bradyrhizobium aeschynomene sp. nov. isolated from nodules of Aeschynomene indica.</title>
        <authorList>
            <person name="Zhang Z."/>
        </authorList>
    </citation>
    <scope>NUCLEOTIDE SEQUENCE</scope>
    <source>
        <strain evidence="2">83012</strain>
    </source>
</reference>
<sequence length="68" mass="7776">MNSHIDRRKIRDAALNNNPNAQTRSADFATLPIATVVKLTDIDFLVRFDRIIEDEIVSKTHAARENQQ</sequence>
<gene>
    <name evidence="2" type="ORF">HL667_21085</name>
</gene>
<dbReference type="EMBL" id="JABFDN010000007">
    <property type="protein sequence ID" value="NPU67511.1"/>
    <property type="molecule type" value="Genomic_DNA"/>
</dbReference>
<comment type="caution">
    <text evidence="2">The sequence shown here is derived from an EMBL/GenBank/DDBJ whole genome shotgun (WGS) entry which is preliminary data.</text>
</comment>
<feature type="compositionally biased region" description="Basic residues" evidence="1">
    <location>
        <begin position="1"/>
        <end position="10"/>
    </location>
</feature>